<dbReference type="PANTHER" id="PTHR11941">
    <property type="entry name" value="ENOYL-COA HYDRATASE-RELATED"/>
    <property type="match status" value="1"/>
</dbReference>
<dbReference type="PROSITE" id="PS00166">
    <property type="entry name" value="ENOYL_COA_HYDRATASE"/>
    <property type="match status" value="1"/>
</dbReference>
<dbReference type="GO" id="GO:0006635">
    <property type="term" value="P:fatty acid beta-oxidation"/>
    <property type="evidence" value="ECO:0007669"/>
    <property type="project" value="TreeGrafter"/>
</dbReference>
<dbReference type="RefSeq" id="WP_073031197.1">
    <property type="nucleotide sequence ID" value="NZ_FQXJ01000015.1"/>
</dbReference>
<comment type="subunit">
    <text evidence="3">Homotetramer.</text>
</comment>
<evidence type="ECO:0000313" key="9">
    <source>
        <dbReference type="Proteomes" id="UP000183954"/>
    </source>
</evidence>
<dbReference type="InterPro" id="IPR014748">
    <property type="entry name" value="Enoyl-CoA_hydra_C"/>
</dbReference>
<dbReference type="Gene3D" id="1.10.12.10">
    <property type="entry name" value="Lyase 2-enoyl-coa Hydratase, Chain A, domain 2"/>
    <property type="match status" value="1"/>
</dbReference>
<dbReference type="EMBL" id="FQXJ01000015">
    <property type="protein sequence ID" value="SHI28030.1"/>
    <property type="molecule type" value="Genomic_DNA"/>
</dbReference>
<dbReference type="CDD" id="cd06558">
    <property type="entry name" value="crotonase-like"/>
    <property type="match status" value="1"/>
</dbReference>
<dbReference type="InterPro" id="IPR001753">
    <property type="entry name" value="Enoyl-CoA_hydra/iso"/>
</dbReference>
<sequence>MGVTLTIDQHIARVVIDRPEALNAMNESVLVQMKQAVDSIQNNENVRVAIFMGGGVKSFVAGADINYMSSMTPLEGEKWGKFGQSVFMAISELRCPTIAVIQGYALGGGTELAISCDLRIASEKACFAQPEVKLGIIPGFGGTQRLTRLIGPGYAKQMIFTGDQFSALQALAMGLVNEVVSHDKLIERVDALAQSIISGSPNGIRLAKEAIEHGLQGSLNKGLQLEAALFGLCFASPEQREGMTAFVEKRKPKF</sequence>
<comment type="similarity">
    <text evidence="2 7">Belongs to the enoyl-CoA hydratase/isomerase family.</text>
</comment>
<evidence type="ECO:0000256" key="3">
    <source>
        <dbReference type="ARBA" id="ARBA00011881"/>
    </source>
</evidence>
<dbReference type="InterPro" id="IPR018376">
    <property type="entry name" value="Enoyl-CoA_hyd/isom_CS"/>
</dbReference>
<dbReference type="STRING" id="1121420.SAMN02746098_03712"/>
<name>A0A1M5ZUW4_9FIRM</name>
<comment type="pathway">
    <text evidence="1">Lipid metabolism; butanoate metabolism.</text>
</comment>
<protein>
    <recommendedName>
        <fullName evidence="6">short-chain-enoyl-CoA hydratase</fullName>
        <ecNumber evidence="6">4.2.1.150</ecNumber>
    </recommendedName>
</protein>
<dbReference type="OrthoDB" id="9775794at2"/>
<dbReference type="SUPFAM" id="SSF52096">
    <property type="entry name" value="ClpP/crotonase"/>
    <property type="match status" value="1"/>
</dbReference>
<dbReference type="AlphaFoldDB" id="A0A1M5ZUW4"/>
<accession>A0A1M5ZUW4</accession>
<evidence type="ECO:0000313" key="8">
    <source>
        <dbReference type="EMBL" id="SHI28030.1"/>
    </source>
</evidence>
<dbReference type="PANTHER" id="PTHR11941:SF54">
    <property type="entry name" value="ENOYL-COA HYDRATASE, MITOCHONDRIAL"/>
    <property type="match status" value="1"/>
</dbReference>
<proteinExistence type="inferred from homology"/>
<dbReference type="Gene3D" id="3.90.226.10">
    <property type="entry name" value="2-enoyl-CoA Hydratase, Chain A, domain 1"/>
    <property type="match status" value="1"/>
</dbReference>
<evidence type="ECO:0000256" key="7">
    <source>
        <dbReference type="RuleBase" id="RU003707"/>
    </source>
</evidence>
<dbReference type="FunFam" id="3.90.226.10:FF:000009">
    <property type="entry name" value="Carnitinyl-CoA dehydratase"/>
    <property type="match status" value="1"/>
</dbReference>
<organism evidence="8 9">
    <name type="scientific">Desulfosporosinus lacus DSM 15449</name>
    <dbReference type="NCBI Taxonomy" id="1121420"/>
    <lineage>
        <taxon>Bacteria</taxon>
        <taxon>Bacillati</taxon>
        <taxon>Bacillota</taxon>
        <taxon>Clostridia</taxon>
        <taxon>Eubacteriales</taxon>
        <taxon>Desulfitobacteriaceae</taxon>
        <taxon>Desulfosporosinus</taxon>
    </lineage>
</organism>
<dbReference type="Pfam" id="PF00378">
    <property type="entry name" value="ECH_1"/>
    <property type="match status" value="1"/>
</dbReference>
<keyword evidence="9" id="KW-1185">Reference proteome</keyword>
<gene>
    <name evidence="8" type="ORF">SAMN02746098_03712</name>
</gene>
<dbReference type="Proteomes" id="UP000183954">
    <property type="component" value="Unassembled WGS sequence"/>
</dbReference>
<reference evidence="9" key="1">
    <citation type="submission" date="2016-11" db="EMBL/GenBank/DDBJ databases">
        <authorList>
            <person name="Varghese N."/>
            <person name="Submissions S."/>
        </authorList>
    </citation>
    <scope>NUCLEOTIDE SEQUENCE [LARGE SCALE GENOMIC DNA]</scope>
    <source>
        <strain evidence="9">DSM 15449</strain>
    </source>
</reference>
<dbReference type="InterPro" id="IPR029045">
    <property type="entry name" value="ClpP/crotonase-like_dom_sf"/>
</dbReference>
<dbReference type="GO" id="GO:0018812">
    <property type="term" value="F:3-hydroxyacyl-CoA dehydratase activity"/>
    <property type="evidence" value="ECO:0007669"/>
    <property type="project" value="UniProtKB-EC"/>
</dbReference>
<evidence type="ECO:0000256" key="4">
    <source>
        <dbReference type="ARBA" id="ARBA00023239"/>
    </source>
</evidence>
<evidence type="ECO:0000256" key="6">
    <source>
        <dbReference type="ARBA" id="ARBA00067035"/>
    </source>
</evidence>
<evidence type="ECO:0000256" key="1">
    <source>
        <dbReference type="ARBA" id="ARBA00005086"/>
    </source>
</evidence>
<keyword evidence="4" id="KW-0456">Lyase</keyword>
<evidence type="ECO:0000256" key="5">
    <source>
        <dbReference type="ARBA" id="ARBA00050624"/>
    </source>
</evidence>
<dbReference type="EC" id="4.2.1.150" evidence="6"/>
<comment type="catalytic activity">
    <reaction evidence="5">
        <text>a short-chain (3S)-3-hydroxyacyl-CoA = a short-chain (2E)-enoyl-CoA + H2O</text>
        <dbReference type="Rhea" id="RHEA:52664"/>
        <dbReference type="ChEBI" id="CHEBI:15377"/>
        <dbReference type="ChEBI" id="CHEBI:87488"/>
        <dbReference type="ChEBI" id="CHEBI:136760"/>
        <dbReference type="EC" id="4.2.1.150"/>
    </reaction>
</comment>
<dbReference type="FunFam" id="1.10.12.10:FF:000001">
    <property type="entry name" value="Probable enoyl-CoA hydratase, mitochondrial"/>
    <property type="match status" value="1"/>
</dbReference>
<evidence type="ECO:0000256" key="2">
    <source>
        <dbReference type="ARBA" id="ARBA00005254"/>
    </source>
</evidence>